<feature type="transmembrane region" description="Helical" evidence="1">
    <location>
        <begin position="88"/>
        <end position="107"/>
    </location>
</feature>
<proteinExistence type="predicted"/>
<feature type="transmembrane region" description="Helical" evidence="1">
    <location>
        <begin position="21"/>
        <end position="41"/>
    </location>
</feature>
<keyword evidence="1" id="KW-0812">Transmembrane</keyword>
<evidence type="ECO:0000313" key="3">
    <source>
        <dbReference type="Proteomes" id="UP000183255"/>
    </source>
</evidence>
<dbReference type="Proteomes" id="UP000183255">
    <property type="component" value="Unassembled WGS sequence"/>
</dbReference>
<evidence type="ECO:0000313" key="2">
    <source>
        <dbReference type="EMBL" id="SDI56651.1"/>
    </source>
</evidence>
<sequence length="124" mass="13963">MENRTRRTEIRQTKKESHLGQTVASLLFGTVELLLLFRLVFKLLGANKENPIVQGVYQITQYIVGLFEGIFSEISMFGIGNTAVFEPAAAIAMVAVAFVAWGVLKLLKPRQGQRYEKTLYEDPK</sequence>
<keyword evidence="1" id="KW-0472">Membrane</keyword>
<dbReference type="RefSeq" id="WP_051651551.1">
    <property type="nucleotide sequence ID" value="NZ_FNDZ01000003.1"/>
</dbReference>
<keyword evidence="1" id="KW-1133">Transmembrane helix</keyword>
<reference evidence="2 3" key="1">
    <citation type="submission" date="2016-10" db="EMBL/GenBank/DDBJ databases">
        <authorList>
            <person name="de Groot N.N."/>
        </authorList>
    </citation>
    <scope>NUCLEOTIDE SEQUENCE [LARGE SCALE GENOMIC DNA]</scope>
    <source>
        <strain evidence="2 3">CGMCC 1.5058</strain>
    </source>
</reference>
<dbReference type="AlphaFoldDB" id="A0A1G8LLR3"/>
<accession>A0A1G8LLR3</accession>
<protein>
    <submittedName>
        <fullName evidence="2">YGGT family protein</fullName>
    </submittedName>
</protein>
<gene>
    <name evidence="2" type="ORF">SAMN05421804_103120</name>
</gene>
<dbReference type="EMBL" id="FNDZ01000003">
    <property type="protein sequence ID" value="SDI56651.1"/>
    <property type="molecule type" value="Genomic_DNA"/>
</dbReference>
<name>A0A1G8LLR3_9CLOT</name>
<organism evidence="2 3">
    <name type="scientific">Proteiniclasticum ruminis</name>
    <dbReference type="NCBI Taxonomy" id="398199"/>
    <lineage>
        <taxon>Bacteria</taxon>
        <taxon>Bacillati</taxon>
        <taxon>Bacillota</taxon>
        <taxon>Clostridia</taxon>
        <taxon>Eubacteriales</taxon>
        <taxon>Clostridiaceae</taxon>
        <taxon>Proteiniclasticum</taxon>
    </lineage>
</organism>
<evidence type="ECO:0000256" key="1">
    <source>
        <dbReference type="SAM" id="Phobius"/>
    </source>
</evidence>